<organism evidence="1 2">
    <name type="scientific">Ceratosolen solmsi marchali</name>
    <dbReference type="NCBI Taxonomy" id="326594"/>
    <lineage>
        <taxon>Eukaryota</taxon>
        <taxon>Metazoa</taxon>
        <taxon>Ecdysozoa</taxon>
        <taxon>Arthropoda</taxon>
        <taxon>Hexapoda</taxon>
        <taxon>Insecta</taxon>
        <taxon>Pterygota</taxon>
        <taxon>Neoptera</taxon>
        <taxon>Endopterygota</taxon>
        <taxon>Hymenoptera</taxon>
        <taxon>Apocrita</taxon>
        <taxon>Proctotrupomorpha</taxon>
        <taxon>Chalcidoidea</taxon>
        <taxon>Agaonidae</taxon>
        <taxon>Agaoninae</taxon>
        <taxon>Ceratosolen</taxon>
    </lineage>
</organism>
<reference evidence="2" key="1">
    <citation type="submission" date="2025-08" db="UniProtKB">
        <authorList>
            <consortium name="RefSeq"/>
        </authorList>
    </citation>
    <scope>IDENTIFICATION</scope>
</reference>
<keyword evidence="1" id="KW-1185">Reference proteome</keyword>
<dbReference type="PANTHER" id="PTHR36693">
    <property type="entry name" value="GH02722P"/>
    <property type="match status" value="1"/>
</dbReference>
<accession>A0AAJ6YGK1</accession>
<sequence>MLTDFLETTTNAEELNPVILIKLCNPKYQFIDYAWNEKLTRMLMIQQNINNGMSWLSTLGGAFSSLGDEFDNCVSFL</sequence>
<dbReference type="PANTHER" id="PTHR36693:SF1">
    <property type="entry name" value="GH02722P"/>
    <property type="match status" value="1"/>
</dbReference>
<dbReference type="Proteomes" id="UP000695007">
    <property type="component" value="Unplaced"/>
</dbReference>
<proteinExistence type="predicted"/>
<evidence type="ECO:0000313" key="1">
    <source>
        <dbReference type="Proteomes" id="UP000695007"/>
    </source>
</evidence>
<evidence type="ECO:0000313" key="2">
    <source>
        <dbReference type="RefSeq" id="XP_011497689.1"/>
    </source>
</evidence>
<dbReference type="GeneID" id="105362060"/>
<dbReference type="RefSeq" id="XP_011497689.1">
    <property type="nucleotide sequence ID" value="XM_011499387.1"/>
</dbReference>
<dbReference type="AlphaFoldDB" id="A0AAJ6YGK1"/>
<name>A0AAJ6YGK1_9HYME</name>
<gene>
    <name evidence="2" type="primary">LOC105362060</name>
</gene>
<dbReference type="InterPro" id="IPR032072">
    <property type="entry name" value="DUF4807"/>
</dbReference>
<dbReference type="Pfam" id="PF16065">
    <property type="entry name" value="DUF4807"/>
    <property type="match status" value="1"/>
</dbReference>
<dbReference type="KEGG" id="csol:105362060"/>
<protein>
    <submittedName>
        <fullName evidence="2">Uncharacterized protein LOC105362060</fullName>
    </submittedName>
</protein>